<sequence length="99" mass="10895">MQDGRKHVETTKILLAASWVAAILFSALAIVFPICGIYSEGLQVVAPLAWAEVTAMNAFYIWKAKNENRAKYAQIFIEKLADKYGAEAAALFADTVLKD</sequence>
<evidence type="ECO:0000256" key="1">
    <source>
        <dbReference type="SAM" id="Phobius"/>
    </source>
</evidence>
<dbReference type="EMBL" id="BK015877">
    <property type="protein sequence ID" value="DAD71188.1"/>
    <property type="molecule type" value="Genomic_DNA"/>
</dbReference>
<protein>
    <submittedName>
        <fullName evidence="2">Uncharacterized protein</fullName>
    </submittedName>
</protein>
<name>A0A8S5LM72_9CAUD</name>
<keyword evidence="1" id="KW-1133">Transmembrane helix</keyword>
<proteinExistence type="predicted"/>
<accession>A0A8S5LM72</accession>
<evidence type="ECO:0000313" key="2">
    <source>
        <dbReference type="EMBL" id="DAD71188.1"/>
    </source>
</evidence>
<keyword evidence="1" id="KW-0472">Membrane</keyword>
<organism evidence="2">
    <name type="scientific">Siphoviridae sp. ctkyH28</name>
    <dbReference type="NCBI Taxonomy" id="2827585"/>
    <lineage>
        <taxon>Viruses</taxon>
        <taxon>Duplodnaviria</taxon>
        <taxon>Heunggongvirae</taxon>
        <taxon>Uroviricota</taxon>
        <taxon>Caudoviricetes</taxon>
    </lineage>
</organism>
<feature type="transmembrane region" description="Helical" evidence="1">
    <location>
        <begin position="12"/>
        <end position="32"/>
    </location>
</feature>
<reference evidence="2" key="1">
    <citation type="journal article" date="2021" name="Proc. Natl. Acad. Sci. U.S.A.">
        <title>A Catalog of Tens of Thousands of Viruses from Human Metagenomes Reveals Hidden Associations with Chronic Diseases.</title>
        <authorList>
            <person name="Tisza M.J."/>
            <person name="Buck C.B."/>
        </authorList>
    </citation>
    <scope>NUCLEOTIDE SEQUENCE</scope>
    <source>
        <strain evidence="2">CtkyH28</strain>
    </source>
</reference>
<keyword evidence="1" id="KW-0812">Transmembrane</keyword>
<feature type="transmembrane region" description="Helical" evidence="1">
    <location>
        <begin position="44"/>
        <end position="62"/>
    </location>
</feature>